<evidence type="ECO:0000259" key="11">
    <source>
        <dbReference type="Pfam" id="PF01266"/>
    </source>
</evidence>
<keyword evidence="2 10" id="KW-0489">Methyltransferase</keyword>
<dbReference type="InterPro" id="IPR017610">
    <property type="entry name" value="tRNA_S-uridine_synth_MnmC_C"/>
</dbReference>
<dbReference type="EC" id="2.1.1.61" evidence="10"/>
<dbReference type="Pfam" id="PF05430">
    <property type="entry name" value="Methyltransf_30"/>
    <property type="match status" value="1"/>
</dbReference>
<comment type="similarity">
    <text evidence="10">In the N-terminal section; belongs to the methyltransferase superfamily. tRNA (mnm(5)s(2)U34)-methyltransferase family.</text>
</comment>
<comment type="subcellular location">
    <subcellularLocation>
        <location evidence="10">Cytoplasm</location>
    </subcellularLocation>
</comment>
<evidence type="ECO:0000256" key="7">
    <source>
        <dbReference type="ARBA" id="ARBA00022827"/>
    </source>
</evidence>
<evidence type="ECO:0000256" key="10">
    <source>
        <dbReference type="HAMAP-Rule" id="MF_01102"/>
    </source>
</evidence>
<keyword evidence="3 10" id="KW-0285">Flavoprotein</keyword>
<dbReference type="NCBIfam" id="NF033855">
    <property type="entry name" value="tRNA_MNMC2"/>
    <property type="match status" value="1"/>
</dbReference>
<evidence type="ECO:0000256" key="8">
    <source>
        <dbReference type="ARBA" id="ARBA00023002"/>
    </source>
</evidence>
<keyword evidence="6 10" id="KW-0819">tRNA processing</keyword>
<dbReference type="RefSeq" id="WP_119735834.1">
    <property type="nucleotide sequence ID" value="NZ_QYUN01000002.1"/>
</dbReference>
<dbReference type="EC" id="1.5.-.-" evidence="10"/>
<keyword evidence="1 10" id="KW-0963">Cytoplasm</keyword>
<dbReference type="SUPFAM" id="SSF53335">
    <property type="entry name" value="S-adenosyl-L-methionine-dependent methyltransferases"/>
    <property type="match status" value="1"/>
</dbReference>
<proteinExistence type="inferred from homology"/>
<evidence type="ECO:0000256" key="2">
    <source>
        <dbReference type="ARBA" id="ARBA00022603"/>
    </source>
</evidence>
<dbReference type="SUPFAM" id="SSF51905">
    <property type="entry name" value="FAD/NAD(P)-binding domain"/>
    <property type="match status" value="1"/>
</dbReference>
<dbReference type="Gene3D" id="3.50.50.60">
    <property type="entry name" value="FAD/NAD(P)-binding domain"/>
    <property type="match status" value="1"/>
</dbReference>
<dbReference type="NCBIfam" id="TIGR03197">
    <property type="entry name" value="MnmC_Cterm"/>
    <property type="match status" value="1"/>
</dbReference>
<dbReference type="GO" id="GO:0002097">
    <property type="term" value="P:tRNA wobble base modification"/>
    <property type="evidence" value="ECO:0007669"/>
    <property type="project" value="UniProtKB-UniRule"/>
</dbReference>
<dbReference type="InterPro" id="IPR029063">
    <property type="entry name" value="SAM-dependent_MTases_sf"/>
</dbReference>
<keyword evidence="8 10" id="KW-0560">Oxidoreductase</keyword>
<dbReference type="Pfam" id="PF01266">
    <property type="entry name" value="DAO"/>
    <property type="match status" value="1"/>
</dbReference>
<dbReference type="PANTHER" id="PTHR13847:SF283">
    <property type="entry name" value="TRNA 5-METHYLAMINOMETHYL-2-THIOURIDINE BIOSYNTHESIS BIFUNCTIONAL PROTEIN MNMC"/>
    <property type="match status" value="1"/>
</dbReference>
<dbReference type="NCBIfam" id="NF002481">
    <property type="entry name" value="PRK01747.1-2"/>
    <property type="match status" value="1"/>
</dbReference>
<name>A0A418WXB9_9BURK</name>
<keyword evidence="7 10" id="KW-0274">FAD</keyword>
<keyword evidence="4 10" id="KW-0808">Transferase</keyword>
<dbReference type="HAMAP" id="MF_01102">
    <property type="entry name" value="MnmC"/>
    <property type="match status" value="1"/>
</dbReference>
<dbReference type="InterPro" id="IPR023032">
    <property type="entry name" value="tRNA_MAMT_biosynth_bifunc_MnmC"/>
</dbReference>
<keyword evidence="9 10" id="KW-0511">Multifunctional enzyme</keyword>
<evidence type="ECO:0000313" key="13">
    <source>
        <dbReference type="EMBL" id="RJG04735.1"/>
    </source>
</evidence>
<dbReference type="Gene3D" id="3.40.50.150">
    <property type="entry name" value="Vaccinia Virus protein VP39"/>
    <property type="match status" value="1"/>
</dbReference>
<dbReference type="InterPro" id="IPR047785">
    <property type="entry name" value="tRNA_MNMC2"/>
</dbReference>
<reference evidence="13 14" key="1">
    <citation type="submission" date="2018-09" db="EMBL/GenBank/DDBJ databases">
        <authorList>
            <person name="Zhu H."/>
        </authorList>
    </citation>
    <scope>NUCLEOTIDE SEQUENCE [LARGE SCALE GENOMIC DNA]</scope>
    <source>
        <strain evidence="13 14">K2R10-39</strain>
    </source>
</reference>
<dbReference type="Proteomes" id="UP000285190">
    <property type="component" value="Unassembled WGS sequence"/>
</dbReference>
<feature type="region of interest" description="tRNA (mnm(5)s(2)U34)-methyltransferase" evidence="10">
    <location>
        <begin position="1"/>
        <end position="236"/>
    </location>
</feature>
<gene>
    <name evidence="10 13" type="primary">mnmC</name>
    <name evidence="13" type="ORF">D3870_00715</name>
</gene>
<organism evidence="13 14">
    <name type="scientific">Noviherbaspirillum cavernae</name>
    <dbReference type="NCBI Taxonomy" id="2320862"/>
    <lineage>
        <taxon>Bacteria</taxon>
        <taxon>Pseudomonadati</taxon>
        <taxon>Pseudomonadota</taxon>
        <taxon>Betaproteobacteria</taxon>
        <taxon>Burkholderiales</taxon>
        <taxon>Oxalobacteraceae</taxon>
        <taxon>Noviherbaspirillum</taxon>
    </lineage>
</organism>
<comment type="caution">
    <text evidence="13">The sequence shown here is derived from an EMBL/GenBank/DDBJ whole genome shotgun (WGS) entry which is preliminary data.</text>
</comment>
<comment type="catalytic activity">
    <reaction evidence="10">
        <text>5-aminomethyl-2-thiouridine(34) in tRNA + S-adenosyl-L-methionine = 5-methylaminomethyl-2-thiouridine(34) in tRNA + S-adenosyl-L-homocysteine + H(+)</text>
        <dbReference type="Rhea" id="RHEA:19569"/>
        <dbReference type="Rhea" id="RHEA-COMP:10195"/>
        <dbReference type="Rhea" id="RHEA-COMP:10197"/>
        <dbReference type="ChEBI" id="CHEBI:15378"/>
        <dbReference type="ChEBI" id="CHEBI:57856"/>
        <dbReference type="ChEBI" id="CHEBI:59789"/>
        <dbReference type="ChEBI" id="CHEBI:74454"/>
        <dbReference type="ChEBI" id="CHEBI:74455"/>
        <dbReference type="EC" id="2.1.1.61"/>
    </reaction>
</comment>
<dbReference type="AlphaFoldDB" id="A0A418WXB9"/>
<comment type="function">
    <text evidence="10">Catalyzes the last two steps in the biosynthesis of 5-methylaminomethyl-2-thiouridine (mnm(5)s(2)U) at the wobble position (U34) in tRNA. Catalyzes the FAD-dependent demodification of cmnm(5)s(2)U34 to nm(5)s(2)U34, followed by the transfer of a methyl group from S-adenosyl-L-methionine to nm(5)s(2)U34, to form mnm(5)s(2)U34.</text>
</comment>
<evidence type="ECO:0000256" key="3">
    <source>
        <dbReference type="ARBA" id="ARBA00022630"/>
    </source>
</evidence>
<evidence type="ECO:0000256" key="5">
    <source>
        <dbReference type="ARBA" id="ARBA00022691"/>
    </source>
</evidence>
<evidence type="ECO:0000256" key="4">
    <source>
        <dbReference type="ARBA" id="ARBA00022679"/>
    </source>
</evidence>
<evidence type="ECO:0000256" key="6">
    <source>
        <dbReference type="ARBA" id="ARBA00022694"/>
    </source>
</evidence>
<sequence length="644" mass="69470">MPGAPLIPAELSFVDGVPYSAAFGDVYHSADGGLAQARHVFLGGNRLPARWRERARFVILETGFGLGLNFLATWAAWRDDAHAAQRAPQLHYVAIEKHPFVVDDLWQLHALWPELAELSAALRAAWPPLVPGFHRLLLDEGRVVLTLVFGDIADCLPQIDAGVDAFYLDGFAPSKNPDMWSPDILMWLKRLAAPEATLATYTISAAVRRALTQAGFIWERAPGFGRKPEMLVAHFAPRWPIPPRRAAGARKAIVIGAGLAGSAVCERLAARGWRVTLIERHAHAAQEASGNLAGIAMPLLSKDDNLTSRLTRAAYLFTLHLWRRMGGIGRAFSGEACGVLQLAADAGDAQAQRDTAERWRYPAAYVQWLDADSAASLLDGERSLGGWLFPQGGWVRPASVCHALLAACHDRLTTHFGTSVARIERVDGIWQVYDNHGAMIDQAPTLVLANGTNATFLPQTKTLPLSAIRGQVTHLAAATLPVLPVVVCGEGYLTRPVEGADGVCCIGASYDFDDDPQLRRDSHEGNLARLAQILPHAAQGVRDAALAGRVGFRCVTPDRLPLVGALPDAALVIGGSRLRDVPRLPDVYGVLGYGSRGLIWASFAAELLASQLEGEPLPIEQELAAGLDPARFALKTHRRKGDAA</sequence>
<evidence type="ECO:0000256" key="1">
    <source>
        <dbReference type="ARBA" id="ARBA00022490"/>
    </source>
</evidence>
<dbReference type="PANTHER" id="PTHR13847">
    <property type="entry name" value="SARCOSINE DEHYDROGENASE-RELATED"/>
    <property type="match status" value="1"/>
</dbReference>
<dbReference type="GO" id="GO:0050660">
    <property type="term" value="F:flavin adenine dinucleotide binding"/>
    <property type="evidence" value="ECO:0007669"/>
    <property type="project" value="UniProtKB-UniRule"/>
</dbReference>
<dbReference type="OrthoDB" id="9786494at2"/>
<dbReference type="InterPro" id="IPR008471">
    <property type="entry name" value="MnmC-like_methylTransf"/>
</dbReference>
<comment type="similarity">
    <text evidence="10">In the C-terminal section; belongs to the DAO family.</text>
</comment>
<protein>
    <recommendedName>
        <fullName evidence="10">tRNA 5-methylaminomethyl-2-thiouridine biosynthesis bifunctional protein MnmC</fullName>
        <shortName evidence="10">tRNA mnm(5)s(2)U biosynthesis bifunctional protein</shortName>
    </recommendedName>
    <domain>
        <recommendedName>
            <fullName evidence="10">tRNA (mnm(5)s(2)U34)-methyltransferase</fullName>
            <ecNumber evidence="10">2.1.1.61</ecNumber>
        </recommendedName>
    </domain>
    <domain>
        <recommendedName>
            <fullName evidence="10">FAD-dependent cmnm(5)s(2)U34 oxidoreductase</fullName>
            <ecNumber evidence="10">1.5.-.-</ecNumber>
        </recommendedName>
    </domain>
</protein>
<evidence type="ECO:0000256" key="9">
    <source>
        <dbReference type="ARBA" id="ARBA00023268"/>
    </source>
</evidence>
<feature type="domain" description="MnmC-like methyltransferase" evidence="12">
    <location>
        <begin position="113"/>
        <end position="234"/>
    </location>
</feature>
<dbReference type="GO" id="GO:0005737">
    <property type="term" value="C:cytoplasm"/>
    <property type="evidence" value="ECO:0007669"/>
    <property type="project" value="UniProtKB-SubCell"/>
</dbReference>
<dbReference type="InterPro" id="IPR006076">
    <property type="entry name" value="FAD-dep_OxRdtase"/>
</dbReference>
<dbReference type="EMBL" id="QYUN01000002">
    <property type="protein sequence ID" value="RJG04735.1"/>
    <property type="molecule type" value="Genomic_DNA"/>
</dbReference>
<feature type="region of interest" description="FAD-dependent cmnm(5)s(2)U34 oxidoreductase" evidence="10">
    <location>
        <begin position="255"/>
        <end position="644"/>
    </location>
</feature>
<keyword evidence="5 10" id="KW-0949">S-adenosyl-L-methionine</keyword>
<accession>A0A418WXB9</accession>
<keyword evidence="14" id="KW-1185">Reference proteome</keyword>
<feature type="domain" description="FAD dependent oxidoreductase" evidence="11">
    <location>
        <begin position="252"/>
        <end position="610"/>
    </location>
</feature>
<evidence type="ECO:0000313" key="14">
    <source>
        <dbReference type="Proteomes" id="UP000285190"/>
    </source>
</evidence>
<dbReference type="GO" id="GO:0004808">
    <property type="term" value="F:tRNA (5-methylaminomethyl-2-thiouridylate)(34)-methyltransferase activity"/>
    <property type="evidence" value="ECO:0007669"/>
    <property type="project" value="UniProtKB-EC"/>
</dbReference>
<dbReference type="GO" id="GO:0016645">
    <property type="term" value="F:oxidoreductase activity, acting on the CH-NH group of donors"/>
    <property type="evidence" value="ECO:0007669"/>
    <property type="project" value="InterPro"/>
</dbReference>
<dbReference type="GO" id="GO:0032259">
    <property type="term" value="P:methylation"/>
    <property type="evidence" value="ECO:0007669"/>
    <property type="project" value="UniProtKB-KW"/>
</dbReference>
<dbReference type="InterPro" id="IPR036188">
    <property type="entry name" value="FAD/NAD-bd_sf"/>
</dbReference>
<dbReference type="NCBIfam" id="NF002483">
    <property type="entry name" value="PRK01747.1-4"/>
    <property type="match status" value="1"/>
</dbReference>
<evidence type="ECO:0000259" key="12">
    <source>
        <dbReference type="Pfam" id="PF05430"/>
    </source>
</evidence>
<dbReference type="Gene3D" id="3.30.9.10">
    <property type="entry name" value="D-Amino Acid Oxidase, subunit A, domain 2"/>
    <property type="match status" value="1"/>
</dbReference>
<comment type="cofactor">
    <cofactor evidence="10">
        <name>FAD</name>
        <dbReference type="ChEBI" id="CHEBI:57692"/>
    </cofactor>
</comment>